<dbReference type="AlphaFoldDB" id="A0A4R1BNQ0"/>
<dbReference type="EMBL" id="SJZI01000002">
    <property type="protein sequence ID" value="TCJ19223.1"/>
    <property type="molecule type" value="Genomic_DNA"/>
</dbReference>
<evidence type="ECO:0000313" key="1">
    <source>
        <dbReference type="EMBL" id="TCJ19223.1"/>
    </source>
</evidence>
<organism evidence="1 2">
    <name type="scientific">Flaviaesturariibacter flavus</name>
    <dbReference type="NCBI Taxonomy" id="2502780"/>
    <lineage>
        <taxon>Bacteria</taxon>
        <taxon>Pseudomonadati</taxon>
        <taxon>Bacteroidota</taxon>
        <taxon>Chitinophagia</taxon>
        <taxon>Chitinophagales</taxon>
        <taxon>Chitinophagaceae</taxon>
        <taxon>Flaviaestuariibacter</taxon>
    </lineage>
</organism>
<name>A0A4R1BNQ0_9BACT</name>
<dbReference type="Pfam" id="PF14092">
    <property type="entry name" value="DUF4270"/>
    <property type="match status" value="1"/>
</dbReference>
<proteinExistence type="predicted"/>
<protein>
    <submittedName>
        <fullName evidence="1">DUF4270 family protein</fullName>
    </submittedName>
</protein>
<evidence type="ECO:0000313" key="2">
    <source>
        <dbReference type="Proteomes" id="UP000295334"/>
    </source>
</evidence>
<dbReference type="InterPro" id="IPR025366">
    <property type="entry name" value="DUF4270"/>
</dbReference>
<comment type="caution">
    <text evidence="1">The sequence shown here is derived from an EMBL/GenBank/DDBJ whole genome shotgun (WGS) entry which is preliminary data.</text>
</comment>
<keyword evidence="2" id="KW-1185">Reference proteome</keyword>
<gene>
    <name evidence="1" type="ORF">EPD60_02055</name>
</gene>
<dbReference type="Proteomes" id="UP000295334">
    <property type="component" value="Unassembled WGS sequence"/>
</dbReference>
<sequence>MKNYRRLLLGTAMVLTFGIGIESCRKINEATDLGGGLIPAVDNINTFADTLDVNIANEDWSDSTVLYSNDELALGTISNDPEFGNSKANIYFNFGPKAFDVYPFYNKDSLVSATTPGVLYDSAFLNIGYTSIYGDSAIEQGVKLYEIAANSGFNDSSYYSTKAPDFAVNGSELGAVSYTPGKLKDSQRIIRRRDTTFVTGTLRIRLNDANGRNFVNRLINADPSLVYGDRASFFRNFPGLALRTDETRGNAFTYFNLVDTLRTKLTVYYTTKRDGITDTTSVNFYHGVFGGGFVNTGAGVKPRGSQANVIRRRNNGNGGNWLTYLNSGLQDRVFVQSDPGSQTIITIPGLTGYSNRVIHRAELIATRLHTVNEDRLAAPPFLYLTRTTTGRDTLTIADDSLSVNPSTGAIAASLFGGALQGDDTYRFNISRHVQNIVQGRAPNTKLKLFAPFRYTVADNRFSGRTRTFNIVPRIGYGRVVLAGPTNANPQVRMRVRVVWSRI</sequence>
<reference evidence="1 2" key="1">
    <citation type="submission" date="2019-03" db="EMBL/GenBank/DDBJ databases">
        <authorList>
            <person name="Kim M.K.M."/>
        </authorList>
    </citation>
    <scope>NUCLEOTIDE SEQUENCE [LARGE SCALE GENOMIC DNA]</scope>
    <source>
        <strain evidence="1 2">17J68-12</strain>
    </source>
</reference>
<dbReference type="OrthoDB" id="1466062at2"/>
<accession>A0A4R1BNQ0</accession>
<dbReference type="RefSeq" id="WP_131446339.1">
    <property type="nucleotide sequence ID" value="NZ_SJZI01000002.1"/>
</dbReference>